<protein>
    <recommendedName>
        <fullName evidence="2">carbonic anhydrase</fullName>
        <ecNumber evidence="2">4.2.1.1</ecNumber>
    </recommendedName>
</protein>
<organism evidence="8 9">
    <name type="scientific">Sutterella wadsworthensis HGA0223</name>
    <dbReference type="NCBI Taxonomy" id="1203554"/>
    <lineage>
        <taxon>Bacteria</taxon>
        <taxon>Pseudomonadati</taxon>
        <taxon>Pseudomonadota</taxon>
        <taxon>Betaproteobacteria</taxon>
        <taxon>Burkholderiales</taxon>
        <taxon>Sutterellaceae</taxon>
        <taxon>Sutterella</taxon>
    </lineage>
</organism>
<keyword evidence="5" id="KW-0456">Lyase</keyword>
<accession>S3CKN1</accession>
<evidence type="ECO:0000256" key="5">
    <source>
        <dbReference type="ARBA" id="ARBA00023239"/>
    </source>
</evidence>
<name>S3CKN1_9BURK</name>
<dbReference type="EMBL" id="ATCF01000005">
    <property type="protein sequence ID" value="EPE01085.1"/>
    <property type="molecule type" value="Genomic_DNA"/>
</dbReference>
<comment type="similarity">
    <text evidence="1">Belongs to the beta-class carbonic anhydrase family.</text>
</comment>
<dbReference type="PANTHER" id="PTHR11002:SF76">
    <property type="entry name" value="CARBONIC ANHYDRASE"/>
    <property type="match status" value="1"/>
</dbReference>
<evidence type="ECO:0000256" key="7">
    <source>
        <dbReference type="PIRSR" id="PIRSR601765-1"/>
    </source>
</evidence>
<comment type="catalytic activity">
    <reaction evidence="6">
        <text>hydrogencarbonate + H(+) = CO2 + H2O</text>
        <dbReference type="Rhea" id="RHEA:10748"/>
        <dbReference type="ChEBI" id="CHEBI:15377"/>
        <dbReference type="ChEBI" id="CHEBI:15378"/>
        <dbReference type="ChEBI" id="CHEBI:16526"/>
        <dbReference type="ChEBI" id="CHEBI:17544"/>
        <dbReference type="EC" id="4.2.1.1"/>
    </reaction>
</comment>
<feature type="binding site" evidence="7">
    <location>
        <position position="103"/>
    </location>
    <ligand>
        <name>Zn(2+)</name>
        <dbReference type="ChEBI" id="CHEBI:29105"/>
    </ligand>
</feature>
<evidence type="ECO:0000313" key="8">
    <source>
        <dbReference type="EMBL" id="EPE01085.1"/>
    </source>
</evidence>
<dbReference type="AlphaFoldDB" id="S3CKN1"/>
<dbReference type="eggNOG" id="COG0288">
    <property type="taxonomic scope" value="Bacteria"/>
</dbReference>
<dbReference type="EC" id="4.2.1.1" evidence="2"/>
<dbReference type="STRING" id="1203554.HMPREF1476_00395"/>
<dbReference type="GO" id="GO:0004089">
    <property type="term" value="F:carbonate dehydratase activity"/>
    <property type="evidence" value="ECO:0007669"/>
    <property type="project" value="UniProtKB-EC"/>
</dbReference>
<evidence type="ECO:0000256" key="6">
    <source>
        <dbReference type="ARBA" id="ARBA00048348"/>
    </source>
</evidence>
<dbReference type="GO" id="GO:0008270">
    <property type="term" value="F:zinc ion binding"/>
    <property type="evidence" value="ECO:0007669"/>
    <property type="project" value="InterPro"/>
</dbReference>
<dbReference type="Proteomes" id="UP000014400">
    <property type="component" value="Unassembled WGS sequence"/>
</dbReference>
<keyword evidence="9" id="KW-1185">Reference proteome</keyword>
<dbReference type="SUPFAM" id="SSF53056">
    <property type="entry name" value="beta-carbonic anhydrase, cab"/>
    <property type="match status" value="1"/>
</dbReference>
<dbReference type="PATRIC" id="fig|1203554.3.peg.377"/>
<dbReference type="Pfam" id="PF00484">
    <property type="entry name" value="Pro_CA"/>
    <property type="match status" value="1"/>
</dbReference>
<dbReference type="PANTHER" id="PTHR11002">
    <property type="entry name" value="CARBONIC ANHYDRASE"/>
    <property type="match status" value="1"/>
</dbReference>
<proteinExistence type="inferred from homology"/>
<dbReference type="SMART" id="SM00947">
    <property type="entry name" value="Pro_CA"/>
    <property type="match status" value="1"/>
</dbReference>
<dbReference type="HOGENOM" id="CLU_053879_5_3_4"/>
<evidence type="ECO:0000256" key="4">
    <source>
        <dbReference type="ARBA" id="ARBA00022833"/>
    </source>
</evidence>
<evidence type="ECO:0000313" key="9">
    <source>
        <dbReference type="Proteomes" id="UP000014400"/>
    </source>
</evidence>
<evidence type="ECO:0000256" key="2">
    <source>
        <dbReference type="ARBA" id="ARBA00012925"/>
    </source>
</evidence>
<evidence type="ECO:0000256" key="1">
    <source>
        <dbReference type="ARBA" id="ARBA00006217"/>
    </source>
</evidence>
<dbReference type="InterPro" id="IPR036874">
    <property type="entry name" value="Carbonic_anhydrase_sf"/>
</dbReference>
<dbReference type="Gene3D" id="3.40.1050.10">
    <property type="entry name" value="Carbonic anhydrase"/>
    <property type="match status" value="1"/>
</dbReference>
<feature type="binding site" evidence="7">
    <location>
        <position position="44"/>
    </location>
    <ligand>
        <name>Zn(2+)</name>
        <dbReference type="ChEBI" id="CHEBI:29105"/>
    </ligand>
</feature>
<reference evidence="8 9" key="1">
    <citation type="submission" date="2013-04" db="EMBL/GenBank/DDBJ databases">
        <title>The Genome Sequence of Sutterella wadsworthensis HGA0223.</title>
        <authorList>
            <consortium name="The Broad Institute Genomics Platform"/>
            <person name="Earl A."/>
            <person name="Ward D."/>
            <person name="Feldgarden M."/>
            <person name="Gevers D."/>
            <person name="Schmidt T.M."/>
            <person name="Dover J."/>
            <person name="Dai D."/>
            <person name="Walker B."/>
            <person name="Young S."/>
            <person name="Zeng Q."/>
            <person name="Gargeya S."/>
            <person name="Fitzgerald M."/>
            <person name="Haas B."/>
            <person name="Abouelleil A."/>
            <person name="Allen A.W."/>
            <person name="Alvarado L."/>
            <person name="Arachchi H.M."/>
            <person name="Berlin A.M."/>
            <person name="Chapman S.B."/>
            <person name="Gainer-Dewar J."/>
            <person name="Goldberg J."/>
            <person name="Griggs A."/>
            <person name="Gujja S."/>
            <person name="Hansen M."/>
            <person name="Howarth C."/>
            <person name="Imamovic A."/>
            <person name="Ireland A."/>
            <person name="Larimer J."/>
            <person name="McCowan C."/>
            <person name="Murphy C."/>
            <person name="Pearson M."/>
            <person name="Poon T.W."/>
            <person name="Priest M."/>
            <person name="Roberts A."/>
            <person name="Saif S."/>
            <person name="Shea T."/>
            <person name="Sisk P."/>
            <person name="Sykes S."/>
            <person name="Wortman J."/>
            <person name="Nusbaum C."/>
            <person name="Birren B."/>
        </authorList>
    </citation>
    <scope>NUCLEOTIDE SEQUENCE [LARGE SCALE GENOMIC DNA]</scope>
    <source>
        <strain evidence="8 9">HGA0223</strain>
    </source>
</reference>
<feature type="binding site" evidence="7">
    <location>
        <position position="106"/>
    </location>
    <ligand>
        <name>Zn(2+)</name>
        <dbReference type="ChEBI" id="CHEBI:29105"/>
    </ligand>
</feature>
<comment type="caution">
    <text evidence="8">The sequence shown here is derived from an EMBL/GenBank/DDBJ whole genome shotgun (WGS) entry which is preliminary data.</text>
</comment>
<keyword evidence="4 7" id="KW-0862">Zinc</keyword>
<sequence length="231" mass="25825">MGSFHELIAGFHNFQESYLLKEKEFFDQLAHGQKPKSLVIACCDSRVDPAILLGGKPGDLFVVRSIAALIPPVGLSSPRDAVMSALEYGVKHLDVDHLIVMGHSACGGIHAALFPEKIEKEFFLSRWVQMAHPVSEELRRELTAEPTSEVLPDPSAPDFVRRVEEGAVLQSIENLLSYDWIEAKVQEGTLSLHALYYDLKSGTLYVWNAEKEDFEPSQEHHCPKEASLCHF</sequence>
<feature type="binding site" evidence="7">
    <location>
        <position position="42"/>
    </location>
    <ligand>
        <name>Zn(2+)</name>
        <dbReference type="ChEBI" id="CHEBI:29105"/>
    </ligand>
</feature>
<dbReference type="InterPro" id="IPR001765">
    <property type="entry name" value="Carbonic_anhydrase"/>
</dbReference>
<comment type="cofactor">
    <cofactor evidence="7">
        <name>Zn(2+)</name>
        <dbReference type="ChEBI" id="CHEBI:29105"/>
    </cofactor>
    <text evidence="7">Binds 1 zinc ion per subunit.</text>
</comment>
<keyword evidence="3 7" id="KW-0479">Metal-binding</keyword>
<evidence type="ECO:0000256" key="3">
    <source>
        <dbReference type="ARBA" id="ARBA00022723"/>
    </source>
</evidence>
<gene>
    <name evidence="8" type="ORF">HMPREF1476_00395</name>
</gene>